<gene>
    <name evidence="2" type="ORF">PCOS0759_LOCUS5479</name>
</gene>
<feature type="compositionally biased region" description="Basic and acidic residues" evidence="1">
    <location>
        <begin position="86"/>
        <end position="98"/>
    </location>
</feature>
<sequence length="188" mass="21983">MSCHLRYFISQRCTLLSNRIPSITPFLRSCYILPCHRFHSTQFIFSNATSRGIPSITSPKDLPKCKPYLLSKLQELSRQQPHSNRKHDFATEKASHTTKDRRRHVHSEEQAAMETLFDENPKQKRTDSLVQQQHQLFKGILLQIVQKMDDGVIEREDGVGCMLDLLAIMRNEASWTTRDTQPYYLYLM</sequence>
<accession>A0A7S1KRJ7</accession>
<proteinExistence type="predicted"/>
<evidence type="ECO:0000313" key="2">
    <source>
        <dbReference type="EMBL" id="CAD9082239.1"/>
    </source>
</evidence>
<protein>
    <submittedName>
        <fullName evidence="2">Uncharacterized protein</fullName>
    </submittedName>
</protein>
<feature type="region of interest" description="Disordered" evidence="1">
    <location>
        <begin position="76"/>
        <end position="104"/>
    </location>
</feature>
<dbReference type="AlphaFoldDB" id="A0A7S1KRJ7"/>
<evidence type="ECO:0000256" key="1">
    <source>
        <dbReference type="SAM" id="MobiDB-lite"/>
    </source>
</evidence>
<name>A0A7S1KRJ7_9EUKA</name>
<reference evidence="2" key="1">
    <citation type="submission" date="2021-01" db="EMBL/GenBank/DDBJ databases">
        <authorList>
            <person name="Corre E."/>
            <person name="Pelletier E."/>
            <person name="Niang G."/>
            <person name="Scheremetjew M."/>
            <person name="Finn R."/>
            <person name="Kale V."/>
            <person name="Holt S."/>
            <person name="Cochrane G."/>
            <person name="Meng A."/>
            <person name="Brown T."/>
            <person name="Cohen L."/>
        </authorList>
    </citation>
    <scope>NUCLEOTIDE SEQUENCE</scope>
    <source>
        <strain evidence="2">WS</strain>
    </source>
</reference>
<dbReference type="EMBL" id="HBGD01006598">
    <property type="protein sequence ID" value="CAD9082239.1"/>
    <property type="molecule type" value="Transcribed_RNA"/>
</dbReference>
<organism evidence="2">
    <name type="scientific">Percolomonas cosmopolitus</name>
    <dbReference type="NCBI Taxonomy" id="63605"/>
    <lineage>
        <taxon>Eukaryota</taxon>
        <taxon>Discoba</taxon>
        <taxon>Heterolobosea</taxon>
        <taxon>Tetramitia</taxon>
        <taxon>Eutetramitia</taxon>
        <taxon>Percolomonadidae</taxon>
        <taxon>Percolomonas</taxon>
    </lineage>
</organism>